<dbReference type="Pfam" id="PF03972">
    <property type="entry name" value="MmgE_PrpD_N"/>
    <property type="match status" value="1"/>
</dbReference>
<dbReference type="Gene3D" id="1.10.4100.10">
    <property type="entry name" value="2-methylcitrate dehydratase PrpD"/>
    <property type="match status" value="1"/>
</dbReference>
<comment type="caution">
    <text evidence="3">The sequence shown here is derived from an EMBL/GenBank/DDBJ whole genome shotgun (WGS) entry which is preliminary data.</text>
</comment>
<dbReference type="EMBL" id="AYYR01000117">
    <property type="protein sequence ID" value="KRM73860.1"/>
    <property type="molecule type" value="Genomic_DNA"/>
</dbReference>
<gene>
    <name evidence="3" type="ORF">FC82_GL001059</name>
</gene>
<dbReference type="AlphaFoldDB" id="A0A0R2B7E4"/>
<dbReference type="PANTHER" id="PTHR16943:SF8">
    <property type="entry name" value="2-METHYLCITRATE DEHYDRATASE"/>
    <property type="match status" value="1"/>
</dbReference>
<dbReference type="InterPro" id="IPR005656">
    <property type="entry name" value="MmgE_PrpD"/>
</dbReference>
<evidence type="ECO:0000313" key="3">
    <source>
        <dbReference type="EMBL" id="KRM73860.1"/>
    </source>
</evidence>
<organism evidence="3 4">
    <name type="scientific">Secundilactobacillus collinoides DSM 20515 = JCM 1123</name>
    <dbReference type="NCBI Taxonomy" id="1423733"/>
    <lineage>
        <taxon>Bacteria</taxon>
        <taxon>Bacillati</taxon>
        <taxon>Bacillota</taxon>
        <taxon>Bacilli</taxon>
        <taxon>Lactobacillales</taxon>
        <taxon>Lactobacillaceae</taxon>
        <taxon>Secundilactobacillus</taxon>
    </lineage>
</organism>
<name>A0A0R2B7E4_SECCO</name>
<dbReference type="PANTHER" id="PTHR16943">
    <property type="entry name" value="2-METHYLCITRATE DEHYDRATASE-RELATED"/>
    <property type="match status" value="1"/>
</dbReference>
<dbReference type="InterPro" id="IPR042183">
    <property type="entry name" value="MmgE/PrpD_sf_1"/>
</dbReference>
<dbReference type="Proteomes" id="UP000051845">
    <property type="component" value="Unassembled WGS sequence"/>
</dbReference>
<dbReference type="InterPro" id="IPR045336">
    <property type="entry name" value="MmgE_PrpD_N"/>
</dbReference>
<dbReference type="SUPFAM" id="SSF103378">
    <property type="entry name" value="2-methylcitrate dehydratase PrpD"/>
    <property type="match status" value="1"/>
</dbReference>
<dbReference type="Gene3D" id="3.30.1330.120">
    <property type="entry name" value="2-methylcitrate dehydratase PrpD"/>
    <property type="match status" value="1"/>
</dbReference>
<evidence type="ECO:0000259" key="2">
    <source>
        <dbReference type="Pfam" id="PF03972"/>
    </source>
</evidence>
<accession>A0A0R2B7E4</accession>
<dbReference type="InterPro" id="IPR042188">
    <property type="entry name" value="MmgE/PrpD_sf_2"/>
</dbReference>
<evidence type="ECO:0000313" key="4">
    <source>
        <dbReference type="Proteomes" id="UP000051845"/>
    </source>
</evidence>
<protein>
    <recommendedName>
        <fullName evidence="2">MmgE/PrpD N-terminal domain-containing protein</fullName>
    </recommendedName>
</protein>
<dbReference type="InterPro" id="IPR036148">
    <property type="entry name" value="MmgE/PrpD_sf"/>
</dbReference>
<evidence type="ECO:0000256" key="1">
    <source>
        <dbReference type="ARBA" id="ARBA00006174"/>
    </source>
</evidence>
<dbReference type="GO" id="GO:0016829">
    <property type="term" value="F:lyase activity"/>
    <property type="evidence" value="ECO:0007669"/>
    <property type="project" value="InterPro"/>
</dbReference>
<feature type="domain" description="MmgE/PrpD N-terminal" evidence="2">
    <location>
        <begin position="9"/>
        <end position="221"/>
    </location>
</feature>
<sequence>MPRAQEIKLEQQARKSFLDYLASATLADKELAVEKLKQALHYPDQYLIIGQKGNLPVEQAALLNGFTAHYLDFDDVQANFRGHPSVVIFSALLAVSHPTDKIQSLLAAFIQGVELAGHIGQAIHPAHALNGWHSTGTIGTIAAAAAIGVYKKLPEDKFITFLSFAASQASGMMFQEGSDVKPSQAGLAVRNAVAAYQLTESGLTANTDPFNNHNGWLKTIAGIEITASNWGKSWLSPAQIETPGIWFKQNSFCSAAISGYDATRQAYEAGIRISNVTKLIFHYPENGDKALTKTHPLTGQEGKFSIEYIAWRVLENGDISTQDLDNRRIDSKFETVLPKFSRQHDLPNEDKSARPVKLEVIQGENTSYFTVINPKGSPLNPLEETDLEKKLVIGLGDLASNIIQLLSKPKTQLKEIDSLLNYRRYLDCTSKNSQISLAQLS</sequence>
<comment type="similarity">
    <text evidence="1">Belongs to the PrpD family.</text>
</comment>
<reference evidence="3 4" key="1">
    <citation type="journal article" date="2015" name="Genome Announc.">
        <title>Expanding the biotechnology potential of lactobacilli through comparative genomics of 213 strains and associated genera.</title>
        <authorList>
            <person name="Sun Z."/>
            <person name="Harris H.M."/>
            <person name="McCann A."/>
            <person name="Guo C."/>
            <person name="Argimon S."/>
            <person name="Zhang W."/>
            <person name="Yang X."/>
            <person name="Jeffery I.B."/>
            <person name="Cooney J.C."/>
            <person name="Kagawa T.F."/>
            <person name="Liu W."/>
            <person name="Song Y."/>
            <person name="Salvetti E."/>
            <person name="Wrobel A."/>
            <person name="Rasinkangas P."/>
            <person name="Parkhill J."/>
            <person name="Rea M.C."/>
            <person name="O'Sullivan O."/>
            <person name="Ritari J."/>
            <person name="Douillard F.P."/>
            <person name="Paul Ross R."/>
            <person name="Yang R."/>
            <person name="Briner A.E."/>
            <person name="Felis G.E."/>
            <person name="de Vos W.M."/>
            <person name="Barrangou R."/>
            <person name="Klaenhammer T.R."/>
            <person name="Caufield P.W."/>
            <person name="Cui Y."/>
            <person name="Zhang H."/>
            <person name="O'Toole P.W."/>
        </authorList>
    </citation>
    <scope>NUCLEOTIDE SEQUENCE [LARGE SCALE GENOMIC DNA]</scope>
    <source>
        <strain evidence="3 4">DSM 20515</strain>
    </source>
</reference>
<proteinExistence type="inferred from homology"/>
<dbReference type="PATRIC" id="fig|1423733.4.peg.1117"/>